<evidence type="ECO:0000256" key="11">
    <source>
        <dbReference type="SAM" id="Phobius"/>
    </source>
</evidence>
<keyword evidence="11" id="KW-1133">Transmembrane helix</keyword>
<feature type="transmembrane region" description="Helical" evidence="11">
    <location>
        <begin position="438"/>
        <end position="462"/>
    </location>
</feature>
<comment type="cofactor">
    <cofactor evidence="9">
        <name>Zn(2+)</name>
        <dbReference type="ChEBI" id="CHEBI:29105"/>
    </cofactor>
    <text evidence="9">Binds 1 zinc ion per subunit.</text>
</comment>
<dbReference type="PANTHER" id="PTHR10120">
    <property type="entry name" value="CAAX PRENYL PROTEASE 1"/>
    <property type="match status" value="1"/>
</dbReference>
<keyword evidence="3 9" id="KW-0479">Metal-binding</keyword>
<keyword evidence="11" id="KW-0472">Membrane</keyword>
<evidence type="ECO:0000256" key="5">
    <source>
        <dbReference type="ARBA" id="ARBA00022833"/>
    </source>
</evidence>
<keyword evidence="11" id="KW-0812">Transmembrane</keyword>
<protein>
    <recommendedName>
        <fullName evidence="1">Ste24 endopeptidase</fullName>
        <ecNumber evidence="1">3.4.24.84</ecNumber>
    </recommendedName>
</protein>
<dbReference type="Pfam" id="PF16491">
    <property type="entry name" value="Peptidase_M48_N"/>
    <property type="match status" value="1"/>
</dbReference>
<evidence type="ECO:0000256" key="8">
    <source>
        <dbReference type="PIRSR" id="PIRSR627057-1"/>
    </source>
</evidence>
<dbReference type="GO" id="GO:0071586">
    <property type="term" value="P:CAAX-box protein processing"/>
    <property type="evidence" value="ECO:0007669"/>
    <property type="project" value="InterPro"/>
</dbReference>
<keyword evidence="6" id="KW-0482">Metalloprotease</keyword>
<keyword evidence="2" id="KW-0645">Protease</keyword>
<dbReference type="EMBL" id="OA882847">
    <property type="protein sequence ID" value="CAD7277161.1"/>
    <property type="molecule type" value="Genomic_DNA"/>
</dbReference>
<gene>
    <name evidence="14" type="ORF">NMOB1V02_LOCUS4900</name>
</gene>
<dbReference type="Proteomes" id="UP000678499">
    <property type="component" value="Unassembled WGS sequence"/>
</dbReference>
<keyword evidence="5 9" id="KW-0862">Zinc</keyword>
<feature type="compositionally biased region" description="Basic and acidic residues" evidence="10">
    <location>
        <begin position="338"/>
        <end position="357"/>
    </location>
</feature>
<keyword evidence="15" id="KW-1185">Reference proteome</keyword>
<dbReference type="Pfam" id="PF01435">
    <property type="entry name" value="Peptidase_M48"/>
    <property type="match status" value="1"/>
</dbReference>
<feature type="region of interest" description="Disordered" evidence="10">
    <location>
        <begin position="338"/>
        <end position="370"/>
    </location>
</feature>
<dbReference type="InterPro" id="IPR001915">
    <property type="entry name" value="Peptidase_M48"/>
</dbReference>
<dbReference type="EMBL" id="CAJPEX010000810">
    <property type="protein sequence ID" value="CAG0917313.1"/>
    <property type="molecule type" value="Genomic_DNA"/>
</dbReference>
<feature type="binding site" evidence="9">
    <location>
        <position position="387"/>
    </location>
    <ligand>
        <name>Zn(2+)</name>
        <dbReference type="ChEBI" id="CHEBI:29105"/>
        <note>catalytic</note>
    </ligand>
</feature>
<dbReference type="GO" id="GO:0004222">
    <property type="term" value="F:metalloendopeptidase activity"/>
    <property type="evidence" value="ECO:0007669"/>
    <property type="project" value="InterPro"/>
</dbReference>
<evidence type="ECO:0000256" key="1">
    <source>
        <dbReference type="ARBA" id="ARBA00012336"/>
    </source>
</evidence>
<dbReference type="OrthoDB" id="360839at2759"/>
<evidence type="ECO:0000259" key="13">
    <source>
        <dbReference type="Pfam" id="PF16491"/>
    </source>
</evidence>
<feature type="active site" evidence="8">
    <location>
        <position position="388"/>
    </location>
</feature>
<feature type="domain" description="Peptidase M48" evidence="12">
    <location>
        <begin position="276"/>
        <end position="523"/>
    </location>
</feature>
<evidence type="ECO:0000313" key="15">
    <source>
        <dbReference type="Proteomes" id="UP000678499"/>
    </source>
</evidence>
<dbReference type="InterPro" id="IPR027057">
    <property type="entry name" value="CAXX_Prtase_1"/>
</dbReference>
<accession>A0A7R9GDK5</accession>
<comment type="catalytic activity">
    <reaction evidence="7">
        <text>Hydrolyzes the peptide bond -P2-(S-farnesyl or geranylgeranyl)C-P1'-P2'-P3'-COOH where P1' and P2' are amino acids with aliphatic side chains and P3' is any C-terminal residue.</text>
        <dbReference type="EC" id="3.4.24.84"/>
    </reaction>
</comment>
<evidence type="ECO:0000256" key="6">
    <source>
        <dbReference type="ARBA" id="ARBA00023049"/>
    </source>
</evidence>
<proteinExistence type="predicted"/>
<feature type="binding site" evidence="9">
    <location>
        <position position="391"/>
    </location>
    <ligand>
        <name>Zn(2+)</name>
        <dbReference type="ChEBI" id="CHEBI:29105"/>
        <note>catalytic</note>
    </ligand>
</feature>
<feature type="active site" description="Proton donor" evidence="8">
    <location>
        <position position="471"/>
    </location>
</feature>
<dbReference type="InterPro" id="IPR032456">
    <property type="entry name" value="Peptidase_M48_N"/>
</dbReference>
<keyword evidence="4" id="KW-0378">Hydrolase</keyword>
<evidence type="ECO:0000259" key="12">
    <source>
        <dbReference type="Pfam" id="PF01435"/>
    </source>
</evidence>
<evidence type="ECO:0000256" key="7">
    <source>
        <dbReference type="ARBA" id="ARBA00044456"/>
    </source>
</evidence>
<evidence type="ECO:0000256" key="9">
    <source>
        <dbReference type="PIRSR" id="PIRSR627057-2"/>
    </source>
</evidence>
<reference evidence="14" key="1">
    <citation type="submission" date="2020-11" db="EMBL/GenBank/DDBJ databases">
        <authorList>
            <person name="Tran Van P."/>
        </authorList>
    </citation>
    <scope>NUCLEOTIDE SEQUENCE</scope>
</reference>
<feature type="transmembrane region" description="Helical" evidence="11">
    <location>
        <begin position="240"/>
        <end position="259"/>
    </location>
</feature>
<sequence>MVFTDLLHFFAAEEPAVEEDISEDELDLAEKLFFGIIAFVWLIYSWETFLSLRQRKVYQKNPTVPVDLETVMDAETFQKARLYEWDKCSFSLLKDFISQIITTVLLVWGMLPYAWEISGETFRRGLIIANVDPTPFLTIHDPDDFEVEYDEGTFLGALNIHGEIGQSIVCLLLMSVFSRLIDLPFSIYKTFVLEERHGFNRQTPWFFAKDKLKAFIVDLVITVPITVGVLYIIHAGGELFFVYLWGFCCVVSLFLMAIYPSVIAPLFDKYTVLPEGPLKVEIEAMASKVKFPLKKLYIVEGSKRSAHSNAYFYGLFSNKRIVLYDTLVADYTPLNKADEGKEAKGPEKKLDKDKENSAESETNVDSEEAPKKTKGCKNFEVVAILCHELGHWKKSHILFHIVFGQVNLFLMFALFAMLYRQPLFFYAFGFIDEQPLLISLVIILQFVFMPYHALLGFLMSVVSRKFEFQADRYAAELGHASGLRSGLVKLNLDNLNFPIYDWMYSAWHHSHPTLLQRLDALKKFE</sequence>
<evidence type="ECO:0000256" key="2">
    <source>
        <dbReference type="ARBA" id="ARBA00022670"/>
    </source>
</evidence>
<dbReference type="CDD" id="cd07343">
    <property type="entry name" value="M48A_Zmpste24p_like"/>
    <property type="match status" value="1"/>
</dbReference>
<name>A0A7R9GDK5_9CRUS</name>
<organism evidence="14">
    <name type="scientific">Notodromas monacha</name>
    <dbReference type="NCBI Taxonomy" id="399045"/>
    <lineage>
        <taxon>Eukaryota</taxon>
        <taxon>Metazoa</taxon>
        <taxon>Ecdysozoa</taxon>
        <taxon>Arthropoda</taxon>
        <taxon>Crustacea</taxon>
        <taxon>Oligostraca</taxon>
        <taxon>Ostracoda</taxon>
        <taxon>Podocopa</taxon>
        <taxon>Podocopida</taxon>
        <taxon>Cypridocopina</taxon>
        <taxon>Cypridoidea</taxon>
        <taxon>Cyprididae</taxon>
        <taxon>Notodromas</taxon>
    </lineage>
</organism>
<dbReference type="EC" id="3.4.24.84" evidence="1"/>
<dbReference type="Gene3D" id="3.30.2010.10">
    <property type="entry name" value="Metalloproteases ('zincins'), catalytic domain"/>
    <property type="match status" value="1"/>
</dbReference>
<dbReference type="AlphaFoldDB" id="A0A7R9GDK5"/>
<dbReference type="GO" id="GO:0046872">
    <property type="term" value="F:metal ion binding"/>
    <property type="evidence" value="ECO:0007669"/>
    <property type="project" value="UniProtKB-KW"/>
</dbReference>
<feature type="transmembrane region" description="Helical" evidence="11">
    <location>
        <begin position="32"/>
        <end position="52"/>
    </location>
</feature>
<feature type="transmembrane region" description="Helical" evidence="11">
    <location>
        <begin position="215"/>
        <end position="234"/>
    </location>
</feature>
<evidence type="ECO:0000256" key="3">
    <source>
        <dbReference type="ARBA" id="ARBA00022723"/>
    </source>
</evidence>
<feature type="binding site" evidence="9">
    <location>
        <position position="467"/>
    </location>
    <ligand>
        <name>Zn(2+)</name>
        <dbReference type="ChEBI" id="CHEBI:29105"/>
        <note>catalytic</note>
    </ligand>
</feature>
<evidence type="ECO:0000256" key="4">
    <source>
        <dbReference type="ARBA" id="ARBA00022801"/>
    </source>
</evidence>
<feature type="transmembrane region" description="Helical" evidence="11">
    <location>
        <begin position="397"/>
        <end position="418"/>
    </location>
</feature>
<feature type="domain" description="CAAX prenyl protease 1 N-terminal" evidence="13">
    <location>
        <begin position="54"/>
        <end position="269"/>
    </location>
</feature>
<evidence type="ECO:0000313" key="14">
    <source>
        <dbReference type="EMBL" id="CAD7277161.1"/>
    </source>
</evidence>
<evidence type="ECO:0000256" key="10">
    <source>
        <dbReference type="SAM" id="MobiDB-lite"/>
    </source>
</evidence>